<dbReference type="EMBL" id="JALLKP010000001">
    <property type="protein sequence ID" value="KAK2197390.1"/>
    <property type="molecule type" value="Genomic_DNA"/>
</dbReference>
<keyword evidence="2" id="KW-1185">Reference proteome</keyword>
<dbReference type="KEGG" id="bdw:94334688"/>
<dbReference type="AlphaFoldDB" id="A0AAD9PM32"/>
<sequence length="459" mass="51822">MRKSLLKSMERYPQHLDILSVKQFCLGTLYTNVELGHVSGMYGLTILYESEVHNPKREANNVYDQLEYLDERVVVAEAELVCTAIESLHAMEMENVNITIFSYQLGLSVLGLLFSIRQNTVDDLLTRIVAMDQDPSKIASSIKEHSMYLHPLEVYEETVAIFQSKKDLLSILCRIHALVSSLLLIPPKFQTMLQEALSPMEPYADRVGKKTSRPSAFVNPYVENMLHLALLDKHAKMLLPNQPLQFCPSESIDPQLTGVDLNYPTFVCSIGEMSVAAGGCCSVDYKLVDKGLFRRLFFYCEYFFPKLVLQKHRMRDPDTTASLPKVDVVITCQDLRLFPTAHALLGKVLDAGFSCECRASPLEHDDDFNKRLRSIKGIGVAVHLYNRGSIEGNQDGGENDSGSSAEHCLDNMEKQRGRTFYLVECIQSIEHVSKRFDCEYEAFRFIKSRLATSGRCTSG</sequence>
<reference evidence="1" key="1">
    <citation type="journal article" date="2023" name="Nat. Microbiol.">
        <title>Babesia duncani multi-omics identifies virulence factors and drug targets.</title>
        <authorList>
            <person name="Singh P."/>
            <person name="Lonardi S."/>
            <person name="Liang Q."/>
            <person name="Vydyam P."/>
            <person name="Khabirova E."/>
            <person name="Fang T."/>
            <person name="Gihaz S."/>
            <person name="Thekkiniath J."/>
            <person name="Munshi M."/>
            <person name="Abel S."/>
            <person name="Ciampossin L."/>
            <person name="Batugedara G."/>
            <person name="Gupta M."/>
            <person name="Lu X.M."/>
            <person name="Lenz T."/>
            <person name="Chakravarty S."/>
            <person name="Cornillot E."/>
            <person name="Hu Y."/>
            <person name="Ma W."/>
            <person name="Gonzalez L.M."/>
            <person name="Sanchez S."/>
            <person name="Estrada K."/>
            <person name="Sanchez-Flores A."/>
            <person name="Montero E."/>
            <person name="Harb O.S."/>
            <person name="Le Roch K.G."/>
            <person name="Mamoun C.B."/>
        </authorList>
    </citation>
    <scope>NUCLEOTIDE SEQUENCE</scope>
    <source>
        <strain evidence="1">WA1</strain>
    </source>
</reference>
<protein>
    <submittedName>
        <fullName evidence="1">Uncharacterized protein</fullName>
    </submittedName>
</protein>
<name>A0AAD9PM32_9APIC</name>
<organism evidence="1 2">
    <name type="scientific">Babesia duncani</name>
    <dbReference type="NCBI Taxonomy" id="323732"/>
    <lineage>
        <taxon>Eukaryota</taxon>
        <taxon>Sar</taxon>
        <taxon>Alveolata</taxon>
        <taxon>Apicomplexa</taxon>
        <taxon>Aconoidasida</taxon>
        <taxon>Piroplasmida</taxon>
        <taxon>Babesiidae</taxon>
        <taxon>Babesia</taxon>
    </lineage>
</organism>
<evidence type="ECO:0000313" key="1">
    <source>
        <dbReference type="EMBL" id="KAK2197390.1"/>
    </source>
</evidence>
<evidence type="ECO:0000313" key="2">
    <source>
        <dbReference type="Proteomes" id="UP001214638"/>
    </source>
</evidence>
<dbReference type="RefSeq" id="XP_067804232.1">
    <property type="nucleotide sequence ID" value="XM_067945441.1"/>
</dbReference>
<accession>A0AAD9PM32</accession>
<gene>
    <name evidence="1" type="ORF">BdWA1_000390</name>
</gene>
<comment type="caution">
    <text evidence="1">The sequence shown here is derived from an EMBL/GenBank/DDBJ whole genome shotgun (WGS) entry which is preliminary data.</text>
</comment>
<dbReference type="Proteomes" id="UP001214638">
    <property type="component" value="Unassembled WGS sequence"/>
</dbReference>
<dbReference type="GeneID" id="94334688"/>
<proteinExistence type="predicted"/>